<dbReference type="InterPro" id="IPR000494">
    <property type="entry name" value="Rcpt_L-dom"/>
</dbReference>
<dbReference type="AlphaFoldDB" id="G0M8S6"/>
<dbReference type="InterPro" id="IPR036941">
    <property type="entry name" value="Rcpt_L-dom_sf"/>
</dbReference>
<dbReference type="OrthoDB" id="5821210at2759"/>
<dbReference type="InParanoid" id="G0M8S6"/>
<organism evidence="3">
    <name type="scientific">Caenorhabditis brenneri</name>
    <name type="common">Nematode worm</name>
    <dbReference type="NCBI Taxonomy" id="135651"/>
    <lineage>
        <taxon>Eukaryota</taxon>
        <taxon>Metazoa</taxon>
        <taxon>Ecdysozoa</taxon>
        <taxon>Nematoda</taxon>
        <taxon>Chromadorea</taxon>
        <taxon>Rhabditida</taxon>
        <taxon>Rhabditina</taxon>
        <taxon>Rhabditomorpha</taxon>
        <taxon>Rhabditoidea</taxon>
        <taxon>Rhabditidae</taxon>
        <taxon>Peloderinae</taxon>
        <taxon>Caenorhabditis</taxon>
    </lineage>
</organism>
<feature type="domain" description="Receptor L-domain" evidence="1">
    <location>
        <begin position="182"/>
        <end position="293"/>
    </location>
</feature>
<feature type="domain" description="Receptor L-domain" evidence="1">
    <location>
        <begin position="333"/>
        <end position="413"/>
    </location>
</feature>
<dbReference type="OMA" id="THIHNNP"/>
<accession>G0M8S6</accession>
<feature type="domain" description="Receptor L-domain" evidence="1">
    <location>
        <begin position="539"/>
        <end position="648"/>
    </location>
</feature>
<evidence type="ECO:0000313" key="2">
    <source>
        <dbReference type="EMBL" id="EGT31011.1"/>
    </source>
</evidence>
<keyword evidence="3" id="KW-1185">Reference proteome</keyword>
<gene>
    <name evidence="2" type="ORF">CAEBREN_23661</name>
</gene>
<dbReference type="SUPFAM" id="SSF52058">
    <property type="entry name" value="L domain-like"/>
    <property type="match status" value="5"/>
</dbReference>
<dbReference type="Proteomes" id="UP000008068">
    <property type="component" value="Unassembled WGS sequence"/>
</dbReference>
<dbReference type="EMBL" id="GL379787">
    <property type="protein sequence ID" value="EGT31011.1"/>
    <property type="molecule type" value="Genomic_DNA"/>
</dbReference>
<evidence type="ECO:0000259" key="1">
    <source>
        <dbReference type="Pfam" id="PF01030"/>
    </source>
</evidence>
<dbReference type="Pfam" id="PF01030">
    <property type="entry name" value="Recep_L_domain"/>
    <property type="match status" value="4"/>
</dbReference>
<evidence type="ECO:0000313" key="3">
    <source>
        <dbReference type="Proteomes" id="UP000008068"/>
    </source>
</evidence>
<dbReference type="Gene3D" id="3.80.20.20">
    <property type="entry name" value="Receptor L-domain"/>
    <property type="match status" value="5"/>
</dbReference>
<sequence length="836" mass="94805">MDSLNMNAVKTTFFQSETTFKIIDLNCHFTEKLVNSETIKFWPKSCVTVCGDLYLVGDTNVSSARLGQIFHRLEYLHGNLKIENTKYTTLSFLSKLRNFDCFTEKFIITGNPSLYNMDGIKNLHTYAPCLWTVYNNSKLDMQKFTETWSNGWSSDLYAYGNLKDPACKNEHITPEALPYYQNCSFINGTTQGVLKITRVGPNDDLSGLLKLKSVSGNIEVYQTNLQNLSFMNNFQSHVGERFQPYNITNIHDNQWLTRLGWDSLTHLDPDDYGYTINIQDNHPDFCLSTAELQVFAEHSVAFYAQEAVLCKELTRKDGQKVCNLEPLSIMDGDCQHVIGVLEINSDNEKDVGKLKKMTNLYGSLTIDGTEKLTDLKFLANLRQIATLKTGGYPLLRILNNKMIGNVTLPKMKTAPFPIMESLYIQIDGNSKEIFKNRRECLLFQAQTKTPIKYNGKSCGDIIIGNNRFLKSLDHIKALRAPSCVWRIINNPILNVSAYIASREQAIELIEYGNFEIIRQSESCNNVSITSDSHLKYYTNCTEIHGLIITNVSEAADMSGFLLMKTLFGTIEIHGTGLHNLSFMSNMKIHNASQGRNLENATHIHNNPNLKRLGWDSLEVLGLWSYNAYPFNMEKNHPDFCLTTNEIQVFAEFGAYYSALEAYICRDLNRKDGQNVCHFGDLATMESNCQHVIGDVLINSDNENYVDKLGNMTNIYGTLKIESTEKLLDLSFLSKFHQIATLVVNGPPPVQILSNKKLQNVTFSKMKNHPFPLPYSSSTYEIRISGNSEEIFKNRRECMKVQVSFDIDVKYNGRRCAVLPKADGANGEDYGDWDLIG</sequence>
<name>G0M8S6_CAEBE</name>
<dbReference type="HOGENOM" id="CLU_358725_0_0_1"/>
<protein>
    <recommendedName>
        <fullName evidence="1">Receptor L-domain domain-containing protein</fullName>
    </recommendedName>
</protein>
<dbReference type="eggNOG" id="ENOG502RT5B">
    <property type="taxonomic scope" value="Eukaryota"/>
</dbReference>
<feature type="domain" description="Receptor L-domain" evidence="1">
    <location>
        <begin position="687"/>
        <end position="767"/>
    </location>
</feature>
<proteinExistence type="predicted"/>
<dbReference type="InterPro" id="IPR053079">
    <property type="entry name" value="SPS2_domain"/>
</dbReference>
<dbReference type="PANTHER" id="PTHR21662">
    <property type="entry name" value="RECEPTOR PROTEIN-TYROSINE KINASE"/>
    <property type="match status" value="1"/>
</dbReference>
<dbReference type="PANTHER" id="PTHR21662:SF7">
    <property type="entry name" value="RECEPTOR L-DOMAIN DOMAIN-CONTAINING PROTEIN"/>
    <property type="match status" value="1"/>
</dbReference>
<reference evidence="3" key="1">
    <citation type="submission" date="2011-07" db="EMBL/GenBank/DDBJ databases">
        <authorList>
            <consortium name="Caenorhabditis brenneri Sequencing and Analysis Consortium"/>
            <person name="Wilson R.K."/>
        </authorList>
    </citation>
    <scope>NUCLEOTIDE SEQUENCE [LARGE SCALE GENOMIC DNA]</scope>
    <source>
        <strain evidence="3">PB2801</strain>
    </source>
</reference>
<dbReference type="STRING" id="135651.G0M8S6"/>